<protein>
    <submittedName>
        <fullName evidence="2">Putative product</fullName>
    </submittedName>
</protein>
<sequence>MMKLVAPVRMPVFIVDIVLLLNVPLVVSSVDICMLLSLEPHITSCVRAVTIFGGVRVKFVRPLHHLVVHSRSKITKSIYHVECGWIMMICFDWLESNCFVLIQLMVMKKMGKKFQKKMFPKMVLKRMMLSKLPNRYCLLHWIEKLFP</sequence>
<keyword evidence="1" id="KW-1133">Transmembrane helix</keyword>
<evidence type="ECO:0000313" key="2">
    <source>
        <dbReference type="EMBL" id="NOV50446.1"/>
    </source>
</evidence>
<reference evidence="2" key="1">
    <citation type="submission" date="2020-03" db="EMBL/GenBank/DDBJ databases">
        <title>Transcriptomic Profiling of the Digestive Tract of the Rat Flea, Xenopsylla cheopis, Following Blood Feeding and Infection with Yersinia pestis.</title>
        <authorList>
            <person name="Bland D.M."/>
            <person name="Martens C.A."/>
            <person name="Virtaneva K."/>
            <person name="Kanakabandi K."/>
            <person name="Long D."/>
            <person name="Rosenke R."/>
            <person name="Saturday G.A."/>
            <person name="Hoyt F.H."/>
            <person name="Bruno D.P."/>
            <person name="Ribeiro J.M.C."/>
            <person name="Hinnebusch J."/>
        </authorList>
    </citation>
    <scope>NUCLEOTIDE SEQUENCE</scope>
</reference>
<feature type="transmembrane region" description="Helical" evidence="1">
    <location>
        <begin position="12"/>
        <end position="38"/>
    </location>
</feature>
<proteinExistence type="predicted"/>
<keyword evidence="1" id="KW-0472">Membrane</keyword>
<accession>A0A6M2DVQ0</accession>
<name>A0A6M2DVQ0_XENCH</name>
<evidence type="ECO:0000256" key="1">
    <source>
        <dbReference type="SAM" id="Phobius"/>
    </source>
</evidence>
<dbReference type="EMBL" id="GIIL01006720">
    <property type="protein sequence ID" value="NOV50446.1"/>
    <property type="molecule type" value="Transcribed_RNA"/>
</dbReference>
<feature type="transmembrane region" description="Helical" evidence="1">
    <location>
        <begin position="85"/>
        <end position="107"/>
    </location>
</feature>
<dbReference type="AlphaFoldDB" id="A0A6M2DVQ0"/>
<keyword evidence="1" id="KW-0812">Transmembrane</keyword>
<organism evidence="2">
    <name type="scientific">Xenopsylla cheopis</name>
    <name type="common">Oriental rat flea</name>
    <name type="synonym">Pulex cheopis</name>
    <dbReference type="NCBI Taxonomy" id="163159"/>
    <lineage>
        <taxon>Eukaryota</taxon>
        <taxon>Metazoa</taxon>
        <taxon>Ecdysozoa</taxon>
        <taxon>Arthropoda</taxon>
        <taxon>Hexapoda</taxon>
        <taxon>Insecta</taxon>
        <taxon>Pterygota</taxon>
        <taxon>Neoptera</taxon>
        <taxon>Endopterygota</taxon>
        <taxon>Siphonaptera</taxon>
        <taxon>Pulicidae</taxon>
        <taxon>Xenopsyllinae</taxon>
        <taxon>Xenopsylla</taxon>
    </lineage>
</organism>